<dbReference type="EMBL" id="BONU01000043">
    <property type="protein sequence ID" value="GIG76065.1"/>
    <property type="molecule type" value="Genomic_DNA"/>
</dbReference>
<feature type="transmembrane region" description="Helical" evidence="1">
    <location>
        <begin position="325"/>
        <end position="343"/>
    </location>
</feature>
<keyword evidence="3" id="KW-1185">Reference proteome</keyword>
<sequence length="594" mass="63503">MLATIAAALAAGSWIGAAVVTAGHGFDVTDEGYYLLSYRWWSTNLRAFSGAQYLYGPVFQLLGYDIAGLRLFRLFTVVAVHLLFGWTFMRWLRLRRPDAPASRWWEIAGTAAIVACGGMIYSWLPLSPGYNDVSLLGALLLGAVVMRMAADVDRGRAVPAWVAAALGPVAVGMLLAKWASAGVILAFITVIAVVVVAQRGPREVARLAAWALASALITAAVFQVLVVPLTAAVPEMLETNRLIAARAYAPTVLLTMYVTSGYQLFTTIVTDHAVLLLAALFAVVARGRVGRLCAGVAAALGLAVSSWRLVTDGNLFGGAVNIERFPVAVLLVLTVALLVGVVVRLHRWRAGTGAPRPRWERRRGVAIIGMLALLPVLQAAGTNNALHFVAVNGFASWAALMVVVLTGIESTRVVARWLTGAVTAGAVALSASIGTSGLWSYPYRTAGYAVTTAPVAGVPALDSVRLDPFTAQAYSDFHQRLLPYIRPEGRAVMAFDEMAGVVLLLDGRPVGEAWYARMDQDRTAEGIRLSCPGGRGWWGDRAPVLIFGRPVRSIDIAALWSCGLQFPADYRLLLTPDQAMGLHVYVPKSDDAGR</sequence>
<keyword evidence="1" id="KW-0812">Transmembrane</keyword>
<feature type="transmembrane region" description="Helical" evidence="1">
    <location>
        <begin position="417"/>
        <end position="441"/>
    </location>
</feature>
<evidence type="ECO:0000313" key="3">
    <source>
        <dbReference type="Proteomes" id="UP000653674"/>
    </source>
</evidence>
<feature type="transmembrane region" description="Helical" evidence="1">
    <location>
        <begin position="209"/>
        <end position="231"/>
    </location>
</feature>
<feature type="transmembrane region" description="Helical" evidence="1">
    <location>
        <begin position="71"/>
        <end position="92"/>
    </location>
</feature>
<comment type="caution">
    <text evidence="2">The sequence shown here is derived from an EMBL/GenBank/DDBJ whole genome shotgun (WGS) entry which is preliminary data.</text>
</comment>
<name>A0A8J3M3B2_9ACTN</name>
<feature type="transmembrane region" description="Helical" evidence="1">
    <location>
        <begin position="386"/>
        <end position="405"/>
    </location>
</feature>
<reference evidence="2" key="1">
    <citation type="submission" date="2021-01" db="EMBL/GenBank/DDBJ databases">
        <title>Whole genome shotgun sequence of Planosporangium flavigriseum NBRC 105377.</title>
        <authorList>
            <person name="Komaki H."/>
            <person name="Tamura T."/>
        </authorList>
    </citation>
    <scope>NUCLEOTIDE SEQUENCE</scope>
    <source>
        <strain evidence="2">NBRC 105377</strain>
    </source>
</reference>
<organism evidence="2 3">
    <name type="scientific">Planosporangium flavigriseum</name>
    <dbReference type="NCBI Taxonomy" id="373681"/>
    <lineage>
        <taxon>Bacteria</taxon>
        <taxon>Bacillati</taxon>
        <taxon>Actinomycetota</taxon>
        <taxon>Actinomycetes</taxon>
        <taxon>Micromonosporales</taxon>
        <taxon>Micromonosporaceae</taxon>
        <taxon>Planosporangium</taxon>
    </lineage>
</organism>
<feature type="transmembrane region" description="Helical" evidence="1">
    <location>
        <begin position="364"/>
        <end position="380"/>
    </location>
</feature>
<dbReference type="AlphaFoldDB" id="A0A8J3M3B2"/>
<gene>
    <name evidence="2" type="ORF">Pfl04_44690</name>
</gene>
<feature type="transmembrane region" description="Helical" evidence="1">
    <location>
        <begin position="157"/>
        <end position="175"/>
    </location>
</feature>
<evidence type="ECO:0000313" key="2">
    <source>
        <dbReference type="EMBL" id="GIG76065.1"/>
    </source>
</evidence>
<feature type="transmembrane region" description="Helical" evidence="1">
    <location>
        <begin position="104"/>
        <end position="124"/>
    </location>
</feature>
<evidence type="ECO:0000256" key="1">
    <source>
        <dbReference type="SAM" id="Phobius"/>
    </source>
</evidence>
<keyword evidence="1" id="KW-1133">Transmembrane helix</keyword>
<feature type="transmembrane region" description="Helical" evidence="1">
    <location>
        <begin position="181"/>
        <end position="197"/>
    </location>
</feature>
<feature type="transmembrane region" description="Helical" evidence="1">
    <location>
        <begin position="262"/>
        <end position="285"/>
    </location>
</feature>
<feature type="transmembrane region" description="Helical" evidence="1">
    <location>
        <begin position="130"/>
        <end position="150"/>
    </location>
</feature>
<accession>A0A8J3M3B2</accession>
<keyword evidence="1" id="KW-0472">Membrane</keyword>
<proteinExistence type="predicted"/>
<feature type="transmembrane region" description="Helical" evidence="1">
    <location>
        <begin position="292"/>
        <end position="310"/>
    </location>
</feature>
<protein>
    <submittedName>
        <fullName evidence="2">Uncharacterized protein</fullName>
    </submittedName>
</protein>
<dbReference type="Proteomes" id="UP000653674">
    <property type="component" value="Unassembled WGS sequence"/>
</dbReference>